<dbReference type="EMBL" id="GFTR01004920">
    <property type="protein sequence ID" value="JAW11506.1"/>
    <property type="molecule type" value="Transcribed_RNA"/>
</dbReference>
<dbReference type="AlphaFoldDB" id="A0A224XG94"/>
<keyword evidence="1" id="KW-0732">Signal</keyword>
<sequence length="313" mass="34023">MNFFITFCASLVCVSLGAPSWFDFSSLTSPDTNPISNDLFAETYSKTLNHLTDVQNKIEDQDLNRFNSLPKYGAGTLGGIATSLIISAKNATGIIIHGVRYTTSEVTRAIMETTANTGATLLLAQYKLVAKTTGVGRNLSLPDIKSSGFAYEVSATGGYFRSLSSLKKNGRIKVTIPDSGTVIIEIPMRFRRMQVGYKKISATAGYFLTLSGSFSIDIKNNSVSIKLRLGMDSTCAISVEDIKIKLEGITVNLEGFNSYLSSVTQSISNFLISYMETVITGQIQQAVNNTLKTVLNDNSNKICSSFIPVQYTH</sequence>
<dbReference type="Gene3D" id="3.15.10.10">
    <property type="entry name" value="Bactericidal permeability-increasing protein, domain 1"/>
    <property type="match status" value="1"/>
</dbReference>
<feature type="signal peptide" evidence="1">
    <location>
        <begin position="1"/>
        <end position="17"/>
    </location>
</feature>
<evidence type="ECO:0000313" key="2">
    <source>
        <dbReference type="EMBL" id="JAW11506.1"/>
    </source>
</evidence>
<feature type="chain" id="PRO_5012013680" evidence="1">
    <location>
        <begin position="18"/>
        <end position="313"/>
    </location>
</feature>
<dbReference type="SUPFAM" id="SSF55394">
    <property type="entry name" value="Bactericidal permeability-increasing protein, BPI"/>
    <property type="match status" value="1"/>
</dbReference>
<protein>
    <submittedName>
        <fullName evidence="2">Putative salivary secreted protein</fullName>
    </submittedName>
</protein>
<evidence type="ECO:0000256" key="1">
    <source>
        <dbReference type="SAM" id="SignalP"/>
    </source>
</evidence>
<accession>A0A224XG94</accession>
<name>A0A224XG94_9HEMI</name>
<dbReference type="GO" id="GO:0008289">
    <property type="term" value="F:lipid binding"/>
    <property type="evidence" value="ECO:0007669"/>
    <property type="project" value="InterPro"/>
</dbReference>
<reference evidence="2" key="1">
    <citation type="journal article" date="2018" name="PLoS Negl. Trop. Dis.">
        <title>An insight into the salivary gland and fat body transcriptome of Panstrongylus lignarius (Hemiptera: Heteroptera), the main vector of Chagas disease in Peru.</title>
        <authorList>
            <person name="Nevoa J.C."/>
            <person name="Mendes M.T."/>
            <person name="da Silva M.V."/>
            <person name="Soares S.C."/>
            <person name="Oliveira C.J.F."/>
            <person name="Ribeiro J.M.C."/>
        </authorList>
    </citation>
    <scope>NUCLEOTIDE SEQUENCE</scope>
</reference>
<dbReference type="InterPro" id="IPR017943">
    <property type="entry name" value="Bactericidal_perm-incr_a/b_dom"/>
</dbReference>
<organism evidence="2">
    <name type="scientific">Panstrongylus lignarius</name>
    <dbReference type="NCBI Taxonomy" id="156445"/>
    <lineage>
        <taxon>Eukaryota</taxon>
        <taxon>Metazoa</taxon>
        <taxon>Ecdysozoa</taxon>
        <taxon>Arthropoda</taxon>
        <taxon>Hexapoda</taxon>
        <taxon>Insecta</taxon>
        <taxon>Pterygota</taxon>
        <taxon>Neoptera</taxon>
        <taxon>Paraneoptera</taxon>
        <taxon>Hemiptera</taxon>
        <taxon>Heteroptera</taxon>
        <taxon>Panheteroptera</taxon>
        <taxon>Cimicomorpha</taxon>
        <taxon>Reduviidae</taxon>
        <taxon>Triatominae</taxon>
        <taxon>Panstrongylus</taxon>
    </lineage>
</organism>
<proteinExistence type="predicted"/>